<keyword evidence="3" id="KW-1185">Reference proteome</keyword>
<proteinExistence type="predicted"/>
<dbReference type="SUPFAM" id="SSF56112">
    <property type="entry name" value="Protein kinase-like (PK-like)"/>
    <property type="match status" value="1"/>
</dbReference>
<dbReference type="InterPro" id="IPR050910">
    <property type="entry name" value="JMJD6_ArgDemeth/LysHydrox"/>
</dbReference>
<dbReference type="Gene3D" id="2.60.120.650">
    <property type="entry name" value="Cupin"/>
    <property type="match status" value="1"/>
</dbReference>
<evidence type="ECO:0000313" key="3">
    <source>
        <dbReference type="Proteomes" id="UP000789739"/>
    </source>
</evidence>
<dbReference type="SUPFAM" id="SSF81383">
    <property type="entry name" value="F-box domain"/>
    <property type="match status" value="1"/>
</dbReference>
<dbReference type="OrthoDB" id="424465at2759"/>
<dbReference type="InterPro" id="IPR011009">
    <property type="entry name" value="Kinase-like_dom_sf"/>
</dbReference>
<gene>
    <name evidence="2" type="ORF">PBRASI_LOCUS1140</name>
</gene>
<dbReference type="InterPro" id="IPR003347">
    <property type="entry name" value="JmjC_dom"/>
</dbReference>
<dbReference type="InterPro" id="IPR002575">
    <property type="entry name" value="Aminoglycoside_PTrfase"/>
</dbReference>
<dbReference type="PROSITE" id="PS51184">
    <property type="entry name" value="JMJC"/>
    <property type="match status" value="1"/>
</dbReference>
<dbReference type="Gene3D" id="1.20.1280.50">
    <property type="match status" value="1"/>
</dbReference>
<dbReference type="Gene3D" id="3.90.1200.10">
    <property type="match status" value="1"/>
</dbReference>
<evidence type="ECO:0000313" key="2">
    <source>
        <dbReference type="EMBL" id="CAG8472472.1"/>
    </source>
</evidence>
<accession>A0A9N8Z898</accession>
<dbReference type="PANTHER" id="PTHR12480:SF35">
    <property type="entry name" value="TRANSCRIPTION FACTOR JUMONJI, JMJC DOMAIN-CONTAINING PROTEIN"/>
    <property type="match status" value="1"/>
</dbReference>
<sequence>MDNRAISLGDFNVLTDDLLSEFILQKLPAEDLGRCALVSRHLYVFSRDDQLWKRHCLDKWVSNKEVMTSFTFRGTWLLTYIFPSRLSDEEERRVSSHPLCWPLRLKGIQSRYLYAKWCRCNMFLGNFVPPPEALGRIAIENGEILSKTKFNNLYDAPSMPCLITNTGVEKWRAWDEWKLNDIVHKYGNKIFRVANERGGKVKYVPMTLASYLNYIRRQHDETPLYVFDPSFVDNIPEMGSAYQVSEYFQDDLFSVLQSKRPPYRWIIIGPERSGASWHVDPLGTSAWNTLISGRKRWALYPPQLVPPGMSISRSSANGHQSLLDDPAQANDSATSLFWYLEIYPQLTPELRPIEVLQEPGLYLCLVDGGIWHVLNLEDTVAVTQNFVNVNNLDNVCEDLLSESDNQNIWDDFSKNLTRIYPDLEAYIKRRISMYKDQTKDSIIKNEGFDTKMAFIESFSNTDVWGIRVKEACKKSGITVPEDITPIGQGQNPAFRFSRSIVKFYSHIYDGIESYKRESKAYSLIKANIHPDLSSYFANVLGHGYLYEESSEQLYSWPFMIFEAVEDSVSLADIIKGGGLSPQSEVDIDGKYGVIKWGLFTDRIAKILKGLHNIAPPTRPGSDINVPLFHDFINNRIKKAHTSHKMWLTFPPELIAQMPLYLPKSGPEIFDPAVDGFCAGTLHGDLNAENILGVVKCEDSRYDWIPTTVIDLGDAHINGGDPLFDVVSVYISALGCSKALLQRFLNAYGDGISIRMFGRRAMWYVLLWEFEGLSKYLVACMPQIRDCKNWEEVEELVWGL</sequence>
<dbReference type="SUPFAM" id="SSF51197">
    <property type="entry name" value="Clavaminate synthase-like"/>
    <property type="match status" value="1"/>
</dbReference>
<name>A0A9N8Z898_9GLOM</name>
<reference evidence="2" key="1">
    <citation type="submission" date="2021-06" db="EMBL/GenBank/DDBJ databases">
        <authorList>
            <person name="Kallberg Y."/>
            <person name="Tangrot J."/>
            <person name="Rosling A."/>
        </authorList>
    </citation>
    <scope>NUCLEOTIDE SEQUENCE</scope>
    <source>
        <strain evidence="2">BR232B</strain>
    </source>
</reference>
<feature type="domain" description="JmjC" evidence="1">
    <location>
        <begin position="233"/>
        <end position="403"/>
    </location>
</feature>
<dbReference type="Proteomes" id="UP000789739">
    <property type="component" value="Unassembled WGS sequence"/>
</dbReference>
<dbReference type="Pfam" id="PF12937">
    <property type="entry name" value="F-box-like"/>
    <property type="match status" value="1"/>
</dbReference>
<dbReference type="EMBL" id="CAJVPI010000068">
    <property type="protein sequence ID" value="CAG8472472.1"/>
    <property type="molecule type" value="Genomic_DNA"/>
</dbReference>
<organism evidence="2 3">
    <name type="scientific">Paraglomus brasilianum</name>
    <dbReference type="NCBI Taxonomy" id="144538"/>
    <lineage>
        <taxon>Eukaryota</taxon>
        <taxon>Fungi</taxon>
        <taxon>Fungi incertae sedis</taxon>
        <taxon>Mucoromycota</taxon>
        <taxon>Glomeromycotina</taxon>
        <taxon>Glomeromycetes</taxon>
        <taxon>Paraglomerales</taxon>
        <taxon>Paraglomeraceae</taxon>
        <taxon>Paraglomus</taxon>
    </lineage>
</organism>
<evidence type="ECO:0000259" key="1">
    <source>
        <dbReference type="PROSITE" id="PS51184"/>
    </source>
</evidence>
<dbReference type="AlphaFoldDB" id="A0A9N8Z898"/>
<dbReference type="InterPro" id="IPR036047">
    <property type="entry name" value="F-box-like_dom_sf"/>
</dbReference>
<dbReference type="GO" id="GO:0005737">
    <property type="term" value="C:cytoplasm"/>
    <property type="evidence" value="ECO:0007669"/>
    <property type="project" value="TreeGrafter"/>
</dbReference>
<protein>
    <submittedName>
        <fullName evidence="2">1324_t:CDS:1</fullName>
    </submittedName>
</protein>
<dbReference type="Pfam" id="PF01636">
    <property type="entry name" value="APH"/>
    <property type="match status" value="1"/>
</dbReference>
<dbReference type="SMART" id="SM00256">
    <property type="entry name" value="FBOX"/>
    <property type="match status" value="1"/>
</dbReference>
<dbReference type="InterPro" id="IPR001810">
    <property type="entry name" value="F-box_dom"/>
</dbReference>
<dbReference type="Pfam" id="PF13621">
    <property type="entry name" value="Cupin_8"/>
    <property type="match status" value="1"/>
</dbReference>
<dbReference type="SMART" id="SM00558">
    <property type="entry name" value="JmjC"/>
    <property type="match status" value="1"/>
</dbReference>
<comment type="caution">
    <text evidence="2">The sequence shown here is derived from an EMBL/GenBank/DDBJ whole genome shotgun (WGS) entry which is preliminary data.</text>
</comment>
<dbReference type="InterPro" id="IPR041667">
    <property type="entry name" value="Cupin_8"/>
</dbReference>
<dbReference type="PANTHER" id="PTHR12480">
    <property type="entry name" value="ARGININE DEMETHYLASE AND LYSYL-HYDROXYLASE JMJD"/>
    <property type="match status" value="1"/>
</dbReference>